<reference evidence="1 2" key="1">
    <citation type="submission" date="2018-08" db="EMBL/GenBank/DDBJ databases">
        <title>Recombination of ecologically and evolutionarily significant loci maintains genetic cohesion in the Pseudomonas syringae species complex.</title>
        <authorList>
            <person name="Dillon M."/>
            <person name="Thakur S."/>
            <person name="Almeida R.N.D."/>
            <person name="Weir B.S."/>
            <person name="Guttman D.S."/>
        </authorList>
    </citation>
    <scope>NUCLEOTIDE SEQUENCE [LARGE SCALE GENOMIC DNA]</scope>
    <source>
        <strain evidence="1 2">ICMP 3883</strain>
    </source>
</reference>
<organism evidence="1 2">
    <name type="scientific">Pseudomonas syringae pv. ribicola</name>
    <dbReference type="NCBI Taxonomy" id="55398"/>
    <lineage>
        <taxon>Bacteria</taxon>
        <taxon>Pseudomonadati</taxon>
        <taxon>Pseudomonadota</taxon>
        <taxon>Gammaproteobacteria</taxon>
        <taxon>Pseudomonadales</taxon>
        <taxon>Pseudomonadaceae</taxon>
        <taxon>Pseudomonas</taxon>
    </lineage>
</organism>
<accession>A0A3M2VR40</accession>
<protein>
    <submittedName>
        <fullName evidence="1">Uncharacterized protein</fullName>
    </submittedName>
</protein>
<evidence type="ECO:0000313" key="2">
    <source>
        <dbReference type="Proteomes" id="UP000280292"/>
    </source>
</evidence>
<proteinExistence type="predicted"/>
<dbReference type="EMBL" id="RBNR01000246">
    <property type="protein sequence ID" value="RML41705.1"/>
    <property type="molecule type" value="Genomic_DNA"/>
</dbReference>
<dbReference type="AlphaFoldDB" id="A0A3M2VR40"/>
<name>A0A3M2VR40_PSESI</name>
<gene>
    <name evidence="1" type="ORF">ALQ95_02122</name>
</gene>
<evidence type="ECO:0000313" key="1">
    <source>
        <dbReference type="EMBL" id="RML41705.1"/>
    </source>
</evidence>
<dbReference type="Proteomes" id="UP000280292">
    <property type="component" value="Unassembled WGS sequence"/>
</dbReference>
<sequence>MNCSEVTFKFAKHAVKRTRPAHNFLLYITNGGYATLCTYEYLADQRVLLVRAVLELIEKHITVGLPQSIHSHRISIKYLDGQWDKKTKLGLNRMGLSLGYHLESGIQRIITCENRSKALNDPFSETVKRVAVEPIGVSSSASPPHSLFQVVARVDFESDGQNSFWVTTCTRRK</sequence>
<comment type="caution">
    <text evidence="1">The sequence shown here is derived from an EMBL/GenBank/DDBJ whole genome shotgun (WGS) entry which is preliminary data.</text>
</comment>